<dbReference type="GO" id="GO:0005829">
    <property type="term" value="C:cytosol"/>
    <property type="evidence" value="ECO:0007669"/>
    <property type="project" value="TreeGrafter"/>
</dbReference>
<dbReference type="SUPFAM" id="SSF52317">
    <property type="entry name" value="Class I glutamine amidotransferase-like"/>
    <property type="match status" value="1"/>
</dbReference>
<keyword evidence="1" id="KW-0378">Hydrolase</keyword>
<dbReference type="InterPro" id="IPR029062">
    <property type="entry name" value="Class_I_gatase-like"/>
</dbReference>
<dbReference type="EMBL" id="PGTK01000004">
    <property type="protein sequence ID" value="PJF31270.1"/>
    <property type="molecule type" value="Genomic_DNA"/>
</dbReference>
<organism evidence="1 2">
    <name type="scientific">Candidatus Thermofonsia Clade 1 bacterium</name>
    <dbReference type="NCBI Taxonomy" id="2364210"/>
    <lineage>
        <taxon>Bacteria</taxon>
        <taxon>Bacillati</taxon>
        <taxon>Chloroflexota</taxon>
        <taxon>Candidatus Thermofontia</taxon>
        <taxon>Candidatus Thermofonsia Clade 1</taxon>
    </lineage>
</organism>
<gene>
    <name evidence="1" type="ORF">CUN51_05235</name>
</gene>
<dbReference type="FunFam" id="3.40.50.880:FF:000030">
    <property type="entry name" value="Gamma-glutamyl-gamma-aminobutyrate hydrolase PuuD"/>
    <property type="match status" value="1"/>
</dbReference>
<name>A0A2M8P151_9CHLR</name>
<proteinExistence type="predicted"/>
<evidence type="ECO:0000313" key="2">
    <source>
        <dbReference type="Proteomes" id="UP000228921"/>
    </source>
</evidence>
<dbReference type="Pfam" id="PF07722">
    <property type="entry name" value="Peptidase_C26"/>
    <property type="match status" value="1"/>
</dbReference>
<comment type="caution">
    <text evidence="1">The sequence shown here is derived from an EMBL/GenBank/DDBJ whole genome shotgun (WGS) entry which is preliminary data.</text>
</comment>
<dbReference type="Proteomes" id="UP000228921">
    <property type="component" value="Unassembled WGS sequence"/>
</dbReference>
<reference evidence="1 2" key="1">
    <citation type="submission" date="2017-11" db="EMBL/GenBank/DDBJ databases">
        <title>Evolution of Phototrophy in the Chloroflexi Phylum Driven by Horizontal Gene Transfer.</title>
        <authorList>
            <person name="Ward L.M."/>
            <person name="Hemp J."/>
            <person name="Shih P.M."/>
            <person name="Mcglynn S.E."/>
            <person name="Fischer W."/>
        </authorList>
    </citation>
    <scope>NUCLEOTIDE SEQUENCE [LARGE SCALE GENOMIC DNA]</scope>
    <source>
        <strain evidence="1">CP2_2F</strain>
    </source>
</reference>
<evidence type="ECO:0000313" key="1">
    <source>
        <dbReference type="EMBL" id="PJF31270.1"/>
    </source>
</evidence>
<dbReference type="GO" id="GO:0033969">
    <property type="term" value="F:gamma-glutamyl-gamma-aminobutyrate hydrolase activity"/>
    <property type="evidence" value="ECO:0007669"/>
    <property type="project" value="TreeGrafter"/>
</dbReference>
<dbReference type="InterPro" id="IPR044668">
    <property type="entry name" value="PuuD-like"/>
</dbReference>
<protein>
    <submittedName>
        <fullName evidence="1">Gamma-glutamyl-gamma-aminobutyrate hydrolase</fullName>
    </submittedName>
</protein>
<dbReference type="InterPro" id="IPR011697">
    <property type="entry name" value="Peptidase_C26"/>
</dbReference>
<accession>A0A2M8P151</accession>
<dbReference type="GO" id="GO:0006598">
    <property type="term" value="P:polyamine catabolic process"/>
    <property type="evidence" value="ECO:0007669"/>
    <property type="project" value="TreeGrafter"/>
</dbReference>
<dbReference type="PANTHER" id="PTHR43235:SF1">
    <property type="entry name" value="GLUTAMINE AMIDOTRANSFERASE PB2B2.05-RELATED"/>
    <property type="match status" value="1"/>
</dbReference>
<dbReference type="PANTHER" id="PTHR43235">
    <property type="entry name" value="GLUTAMINE AMIDOTRANSFERASE PB2B2.05-RELATED"/>
    <property type="match status" value="1"/>
</dbReference>
<sequence length="264" mass="28931">MAQQQAQTNRRSRAVSRPLIGIVCGPHYEDGTLFYGLMPSYARSVAEAGGLPVLIVPTVDEATLRETYERMDAVLMAGGADVDPVHYGMEMTAQVYGVDPQRDHAELSMIRWAAQEDKPLFGICRGCQMMNVALGGTLYRDIPSEYPDFRGVNHSVRGAVARKQPAHQVDIFSNSRLAAAMGVPDGRLAVNSMHHQAVRDVAPALKVSALSEDGIVEAVELPQARFFIGVQWHPEELLESEIESRAAMERLFKAFVEAARPKGA</sequence>
<dbReference type="AlphaFoldDB" id="A0A2M8P151"/>
<dbReference type="PROSITE" id="PS51273">
    <property type="entry name" value="GATASE_TYPE_1"/>
    <property type="match status" value="1"/>
</dbReference>
<dbReference type="Gene3D" id="3.40.50.880">
    <property type="match status" value="1"/>
</dbReference>
<dbReference type="CDD" id="cd01745">
    <property type="entry name" value="GATase1_2"/>
    <property type="match status" value="1"/>
</dbReference>